<dbReference type="CDD" id="cd11740">
    <property type="entry name" value="YajQ_like"/>
    <property type="match status" value="1"/>
</dbReference>
<evidence type="ECO:0000256" key="3">
    <source>
        <dbReference type="HAMAP-Rule" id="MF_00632"/>
    </source>
</evidence>
<dbReference type="InterPro" id="IPR035571">
    <property type="entry name" value="UPF0234-like_C"/>
</dbReference>
<dbReference type="HAMAP" id="MF_00632">
    <property type="entry name" value="UPF0234"/>
    <property type="match status" value="1"/>
</dbReference>
<dbReference type="Gene3D" id="3.30.70.860">
    <property type="match status" value="1"/>
</dbReference>
<proteinExistence type="inferred from homology"/>
<dbReference type="InterPro" id="IPR036183">
    <property type="entry name" value="YajQ-like_sf"/>
</dbReference>
<evidence type="ECO:0000313" key="4">
    <source>
        <dbReference type="EMBL" id="MBK1633854.1"/>
    </source>
</evidence>
<dbReference type="InterPro" id="IPR007551">
    <property type="entry name" value="YajQ/Smlt4090-like"/>
</dbReference>
<dbReference type="NCBIfam" id="NF003819">
    <property type="entry name" value="PRK05412.1"/>
    <property type="match status" value="1"/>
</dbReference>
<keyword evidence="5" id="KW-1185">Reference proteome</keyword>
<gene>
    <name evidence="4" type="ORF">CKO31_24610</name>
</gene>
<dbReference type="PANTHER" id="PTHR30476:SF0">
    <property type="entry name" value="UPF0234 PROTEIN YAJQ"/>
    <property type="match status" value="1"/>
</dbReference>
<dbReference type="Pfam" id="PF04461">
    <property type="entry name" value="YajQ"/>
    <property type="match status" value="1"/>
</dbReference>
<dbReference type="PANTHER" id="PTHR30476">
    <property type="entry name" value="UPF0234 PROTEIN YAJQ"/>
    <property type="match status" value="1"/>
</dbReference>
<dbReference type="Gene3D" id="3.30.70.990">
    <property type="entry name" value="YajQ-like, domain 2"/>
    <property type="match status" value="1"/>
</dbReference>
<comment type="function">
    <text evidence="3">Nucleotide-binding protein.</text>
</comment>
<reference evidence="4 5" key="1">
    <citation type="journal article" date="2020" name="Microorganisms">
        <title>Osmotic Adaptation and Compatible Solute Biosynthesis of Phototrophic Bacteria as Revealed from Genome Analyses.</title>
        <authorList>
            <person name="Imhoff J.F."/>
            <person name="Rahn T."/>
            <person name="Kunzel S."/>
            <person name="Keller A."/>
            <person name="Neulinger S.C."/>
        </authorList>
    </citation>
    <scope>NUCLEOTIDE SEQUENCE [LARGE SCALE GENOMIC DNA]</scope>
    <source>
        <strain evidence="4 5">DSM 6210</strain>
    </source>
</reference>
<accession>A0ABS1CPX0</accession>
<keyword evidence="1 3" id="KW-0547">Nucleotide-binding</keyword>
<dbReference type="Proteomes" id="UP000748752">
    <property type="component" value="Unassembled WGS sequence"/>
</dbReference>
<name>A0ABS1CPX0_9GAMM</name>
<sequence>MPSFDVAAECDLQEVRNAVDQANREIQTRFDFKGVDASFELTQGSAQATVQLRAEQELQLQQMMDILRHKLVKRKVDLAALDVGEPVTTLNAARQEVGLKQGIDADTAKRMVKALKAAKLKVQAQVQGEQLRVTGKKRDDLQQAIALLKAEDWQLPLSFTNFRD</sequence>
<evidence type="ECO:0000256" key="1">
    <source>
        <dbReference type="ARBA" id="ARBA00022741"/>
    </source>
</evidence>
<dbReference type="InterPro" id="IPR035570">
    <property type="entry name" value="UPF0234_N"/>
</dbReference>
<comment type="caution">
    <text evidence="4">The sequence shown here is derived from an EMBL/GenBank/DDBJ whole genome shotgun (WGS) entry which is preliminary data.</text>
</comment>
<dbReference type="SUPFAM" id="SSF89963">
    <property type="entry name" value="YajQ-like"/>
    <property type="match status" value="2"/>
</dbReference>
<evidence type="ECO:0000313" key="5">
    <source>
        <dbReference type="Proteomes" id="UP000748752"/>
    </source>
</evidence>
<dbReference type="RefSeq" id="WP_200243325.1">
    <property type="nucleotide sequence ID" value="NZ_NRRV01000131.1"/>
</dbReference>
<protein>
    <recommendedName>
        <fullName evidence="3">Nucleotide-binding protein CKO31_24610</fullName>
    </recommendedName>
</protein>
<organism evidence="4 5">
    <name type="scientific">Thiohalocapsa halophila</name>
    <dbReference type="NCBI Taxonomy" id="69359"/>
    <lineage>
        <taxon>Bacteria</taxon>
        <taxon>Pseudomonadati</taxon>
        <taxon>Pseudomonadota</taxon>
        <taxon>Gammaproteobacteria</taxon>
        <taxon>Chromatiales</taxon>
        <taxon>Chromatiaceae</taxon>
        <taxon>Thiohalocapsa</taxon>
    </lineage>
</organism>
<dbReference type="EMBL" id="NRRV01000131">
    <property type="protein sequence ID" value="MBK1633854.1"/>
    <property type="molecule type" value="Genomic_DNA"/>
</dbReference>
<evidence type="ECO:0000256" key="2">
    <source>
        <dbReference type="ARBA" id="ARBA00093450"/>
    </source>
</evidence>
<comment type="similarity">
    <text evidence="2 3">Belongs to the YajQ family.</text>
</comment>